<dbReference type="EMBL" id="LR217703">
    <property type="protein sequence ID" value="VFP79678.1"/>
    <property type="molecule type" value="Genomic_DNA"/>
</dbReference>
<evidence type="ECO:0000259" key="13">
    <source>
        <dbReference type="Pfam" id="PF17243"/>
    </source>
</evidence>
<comment type="similarity">
    <text evidence="2">Belongs to the TamA family.</text>
</comment>
<evidence type="ECO:0000256" key="3">
    <source>
        <dbReference type="ARBA" id="ARBA00015419"/>
    </source>
</evidence>
<evidence type="ECO:0000259" key="11">
    <source>
        <dbReference type="Pfam" id="PF01103"/>
    </source>
</evidence>
<evidence type="ECO:0000256" key="6">
    <source>
        <dbReference type="ARBA" id="ARBA00022729"/>
    </source>
</evidence>
<evidence type="ECO:0000256" key="10">
    <source>
        <dbReference type="ARBA" id="ARBA00093548"/>
    </source>
</evidence>
<evidence type="ECO:0000259" key="12">
    <source>
        <dbReference type="Pfam" id="PF07244"/>
    </source>
</evidence>
<reference evidence="14 15" key="1">
    <citation type="submission" date="2019-02" db="EMBL/GenBank/DDBJ databases">
        <authorList>
            <person name="Manzano-Marin A."/>
            <person name="Manzano-Marin A."/>
        </authorList>
    </citation>
    <scope>NUCLEOTIDE SEQUENCE [LARGE SCALE GENOMIC DNA]</scope>
    <source>
        <strain evidence="14 15">ErCicuneomaculata</strain>
    </source>
</reference>
<accession>A0A451D236</accession>
<evidence type="ECO:0000313" key="15">
    <source>
        <dbReference type="Proteomes" id="UP000294412"/>
    </source>
</evidence>
<evidence type="ECO:0000256" key="2">
    <source>
        <dbReference type="ARBA" id="ARBA00010248"/>
    </source>
</evidence>
<dbReference type="GO" id="GO:0009279">
    <property type="term" value="C:cell outer membrane"/>
    <property type="evidence" value="ECO:0007669"/>
    <property type="project" value="UniProtKB-SubCell"/>
</dbReference>
<dbReference type="OrthoDB" id="9803054at2"/>
<evidence type="ECO:0000313" key="14">
    <source>
        <dbReference type="EMBL" id="VFP79678.1"/>
    </source>
</evidence>
<dbReference type="Gene3D" id="2.40.160.50">
    <property type="entry name" value="membrane protein fhac: a member of the omp85/tpsb transporter family"/>
    <property type="match status" value="1"/>
</dbReference>
<evidence type="ECO:0000256" key="1">
    <source>
        <dbReference type="ARBA" id="ARBA00004442"/>
    </source>
</evidence>
<evidence type="ECO:0000256" key="5">
    <source>
        <dbReference type="ARBA" id="ARBA00022692"/>
    </source>
</evidence>
<comment type="subcellular location">
    <subcellularLocation>
        <location evidence="1">Cell outer membrane</location>
    </subcellularLocation>
</comment>
<dbReference type="Proteomes" id="UP000294412">
    <property type="component" value="Chromosome"/>
</dbReference>
<evidence type="ECO:0000256" key="9">
    <source>
        <dbReference type="ARBA" id="ARBA00033063"/>
    </source>
</evidence>
<dbReference type="InterPro" id="IPR039910">
    <property type="entry name" value="D15-like"/>
</dbReference>
<organism evidence="14 15">
    <name type="scientific">Candidatus Erwinia haradaeae</name>
    <dbReference type="NCBI Taxonomy" id="1922217"/>
    <lineage>
        <taxon>Bacteria</taxon>
        <taxon>Pseudomonadati</taxon>
        <taxon>Pseudomonadota</taxon>
        <taxon>Gammaproteobacteria</taxon>
        <taxon>Enterobacterales</taxon>
        <taxon>Erwiniaceae</taxon>
        <taxon>Erwinia</taxon>
    </lineage>
</organism>
<comment type="subunit">
    <text evidence="10">Interacts with TamB to form the translocation and assembly module (TAM).</text>
</comment>
<dbReference type="PANTHER" id="PTHR12815:SF47">
    <property type="entry name" value="TRANSLOCATION AND ASSEMBLY MODULE SUBUNIT TAMA"/>
    <property type="match status" value="1"/>
</dbReference>
<evidence type="ECO:0000256" key="7">
    <source>
        <dbReference type="ARBA" id="ARBA00023136"/>
    </source>
</evidence>
<dbReference type="PANTHER" id="PTHR12815">
    <property type="entry name" value="SORTING AND ASSEMBLY MACHINERY SAMM50 PROTEIN FAMILY MEMBER"/>
    <property type="match status" value="1"/>
</dbReference>
<sequence length="582" mass="66845" precursor="true">MPRIYIYLLFSVLIIFFTSHSEATQAKLQITGLPEKLKIDIQERLSTIIKNQMLIDIHVRSYINRTIKETLKALGYYEPKIFFTLLPPTNVRKYPLLSVKVIPGSLIKISEAVIILRGIARSDSDYLTLVQTGRPPIGSILHHEDYENFKNALNNISLRKGYFSAHYNVSELRVSITQHKAFWYIDYDSGPRYLFGPINFTGSQIQENFLHNLVPFKIGDVYSTRNLEELTRRLSATGWFNSVSIIPNINPIPLKNIIPLRGILTPRIKSSIEVGLGSATNVGPHLKARWKKNLANNKGHSFHIISNISVPEKNLKWTYKIPILINPLEKYYLLQGIFKHTHLNDTKSNASSLTLSQYWDYSNGWQWAAHLHWILDNFIQGNTINRATLIYPSLTLNRTSTCNMLMMPNWGNLQHYSVDVSRSLWGSYMNFLILQAHNTWIRTLTENHRFIARINLGWIITKQFEKIPPDMRFFAGGDHSIRGYKYKGLAPHDHTGKLTGASKLAISSIEYQYHIMGNWWVAVFVDSGAILLNTHQDNIHIGAGYGIRWHSPIGSIKLDFARPIFKNNINKIQFYISFGPEL</sequence>
<protein>
    <recommendedName>
        <fullName evidence="3">Translocation and assembly module subunit TamA</fullName>
    </recommendedName>
    <alternativeName>
        <fullName evidence="9">Autotransporter assembly factor TamA</fullName>
    </alternativeName>
</protein>
<keyword evidence="6" id="KW-0732">Signal</keyword>
<evidence type="ECO:0000256" key="8">
    <source>
        <dbReference type="ARBA" id="ARBA00023237"/>
    </source>
</evidence>
<gene>
    <name evidence="14" type="primary">tamA</name>
    <name evidence="14" type="ORF">ERCICUMA2628_226</name>
</gene>
<feature type="domain" description="TamA POTRA" evidence="13">
    <location>
        <begin position="27"/>
        <end position="101"/>
    </location>
</feature>
<evidence type="ECO:0000256" key="4">
    <source>
        <dbReference type="ARBA" id="ARBA00022452"/>
    </source>
</evidence>
<dbReference type="Pfam" id="PF17243">
    <property type="entry name" value="POTRA_TamA_1"/>
    <property type="match status" value="1"/>
</dbReference>
<keyword evidence="4" id="KW-1134">Transmembrane beta strand</keyword>
<dbReference type="InterPro" id="IPR010827">
    <property type="entry name" value="BamA/TamA_POTRA"/>
</dbReference>
<dbReference type="Pfam" id="PF07244">
    <property type="entry name" value="POTRA"/>
    <property type="match status" value="1"/>
</dbReference>
<dbReference type="GO" id="GO:0097347">
    <property type="term" value="C:TAM protein secretion complex"/>
    <property type="evidence" value="ECO:0007669"/>
    <property type="project" value="TreeGrafter"/>
</dbReference>
<dbReference type="GO" id="GO:0009306">
    <property type="term" value="P:protein secretion"/>
    <property type="evidence" value="ECO:0007669"/>
    <property type="project" value="TreeGrafter"/>
</dbReference>
<name>A0A451D236_9GAMM</name>
<dbReference type="AlphaFoldDB" id="A0A451D236"/>
<keyword evidence="7" id="KW-0472">Membrane</keyword>
<dbReference type="RefSeq" id="WP_157993454.1">
    <property type="nucleotide sequence ID" value="NZ_LR217703.1"/>
</dbReference>
<dbReference type="InterPro" id="IPR035243">
    <property type="entry name" value="TamA_POTRA_Dom_1"/>
</dbReference>
<feature type="domain" description="POTRA" evidence="12">
    <location>
        <begin position="193"/>
        <end position="248"/>
    </location>
</feature>
<dbReference type="InterPro" id="IPR000184">
    <property type="entry name" value="Bac_surfAg_D15"/>
</dbReference>
<proteinExistence type="inferred from homology"/>
<dbReference type="Gene3D" id="3.10.20.310">
    <property type="entry name" value="membrane protein fhac"/>
    <property type="match status" value="3"/>
</dbReference>
<feature type="domain" description="Bacterial surface antigen (D15)" evidence="11">
    <location>
        <begin position="400"/>
        <end position="579"/>
    </location>
</feature>
<keyword evidence="8" id="KW-0998">Cell outer membrane</keyword>
<keyword evidence="5" id="KW-0812">Transmembrane</keyword>
<dbReference type="Pfam" id="PF01103">
    <property type="entry name" value="Omp85"/>
    <property type="match status" value="1"/>
</dbReference>